<comment type="subcellular location">
    <subcellularLocation>
        <location evidence="1">Nucleus</location>
    </subcellularLocation>
</comment>
<accession>A0AA40D4I2</accession>
<dbReference type="Pfam" id="PF11571">
    <property type="entry name" value="Med27"/>
    <property type="match status" value="1"/>
</dbReference>
<keyword evidence="5" id="KW-0539">Nucleus</keyword>
<dbReference type="InterPro" id="IPR021627">
    <property type="entry name" value="Mediator_Med27"/>
</dbReference>
<proteinExistence type="inferred from homology"/>
<comment type="similarity">
    <text evidence="2">Belongs to the Mediator complex subunit 27 family.</text>
</comment>
<keyword evidence="8" id="KW-1185">Reference proteome</keyword>
<evidence type="ECO:0000256" key="6">
    <source>
        <dbReference type="SAM" id="MobiDB-lite"/>
    </source>
</evidence>
<sequence length="297" mass="32461">MSAAAPPTHGDWDEAHLVEALAALEKLQDQASWLTTITCTILTVAQMDELRSIVPNLTAPFLVAQDSPEALSRDFKQAAITEAKRLQAFERRWKSDEVQDILAHAAQSVKANPDLTKGAKVARYGWVGVAEKQQRPAKSKETKSRGKGSDADDKVAASSVMPTVNAFKEAHPTFHVDVDEGRIITISFRVPSLVLTFKITCHVGPDDKTSFIVDSPGNGPLFSAITRCIASRPRPNDLSYLLDMISAYTDMRIAKCSKCGKLLDNNALSPAARRSKQVATADGDKKTTWEPFHETCL</sequence>
<evidence type="ECO:0000256" key="2">
    <source>
        <dbReference type="ARBA" id="ARBA00008048"/>
    </source>
</evidence>
<feature type="compositionally biased region" description="Basic and acidic residues" evidence="6">
    <location>
        <begin position="132"/>
        <end position="155"/>
    </location>
</feature>
<evidence type="ECO:0000256" key="3">
    <source>
        <dbReference type="ARBA" id="ARBA00023015"/>
    </source>
</evidence>
<name>A0AA40D4I2_9PEZI</name>
<protein>
    <submittedName>
        <fullName evidence="7">Uncharacterized protein</fullName>
    </submittedName>
</protein>
<evidence type="ECO:0000256" key="1">
    <source>
        <dbReference type="ARBA" id="ARBA00004123"/>
    </source>
</evidence>
<reference evidence="7" key="1">
    <citation type="submission" date="2023-06" db="EMBL/GenBank/DDBJ databases">
        <title>Multi-omics analyses reveal the molecular pathogenesis toolkit of Lasiodiplodia hormozganensis, a cross-kingdom pathogen.</title>
        <authorList>
            <person name="Felix C."/>
            <person name="Meneses R."/>
            <person name="Goncalves M.F.M."/>
            <person name="Tilleman L."/>
            <person name="Duarte A.S."/>
            <person name="Jorrin-Novo J.V."/>
            <person name="Van De Peer Y."/>
            <person name="Deforce D."/>
            <person name="Van Nieuwerburgh F."/>
            <person name="Esteves A.C."/>
            <person name="Alves A."/>
        </authorList>
    </citation>
    <scope>NUCLEOTIDE SEQUENCE</scope>
    <source>
        <strain evidence="7">CBS 339.90</strain>
    </source>
</reference>
<dbReference type="EMBL" id="JAUJDW010000006">
    <property type="protein sequence ID" value="KAK0662391.1"/>
    <property type="molecule type" value="Genomic_DNA"/>
</dbReference>
<comment type="caution">
    <text evidence="7">The sequence shown here is derived from an EMBL/GenBank/DDBJ whole genome shotgun (WGS) entry which is preliminary data.</text>
</comment>
<dbReference type="GO" id="GO:0016592">
    <property type="term" value="C:mediator complex"/>
    <property type="evidence" value="ECO:0007669"/>
    <property type="project" value="InterPro"/>
</dbReference>
<organism evidence="7 8">
    <name type="scientific">Lasiodiplodia hormozganensis</name>
    <dbReference type="NCBI Taxonomy" id="869390"/>
    <lineage>
        <taxon>Eukaryota</taxon>
        <taxon>Fungi</taxon>
        <taxon>Dikarya</taxon>
        <taxon>Ascomycota</taxon>
        <taxon>Pezizomycotina</taxon>
        <taxon>Dothideomycetes</taxon>
        <taxon>Dothideomycetes incertae sedis</taxon>
        <taxon>Botryosphaeriales</taxon>
        <taxon>Botryosphaeriaceae</taxon>
        <taxon>Lasiodiplodia</taxon>
    </lineage>
</organism>
<dbReference type="Proteomes" id="UP001175001">
    <property type="component" value="Unassembled WGS sequence"/>
</dbReference>
<keyword evidence="4" id="KW-0804">Transcription</keyword>
<evidence type="ECO:0000256" key="4">
    <source>
        <dbReference type="ARBA" id="ARBA00023163"/>
    </source>
</evidence>
<dbReference type="AlphaFoldDB" id="A0AA40D4I2"/>
<evidence type="ECO:0000256" key="5">
    <source>
        <dbReference type="ARBA" id="ARBA00023242"/>
    </source>
</evidence>
<feature type="region of interest" description="Disordered" evidence="6">
    <location>
        <begin position="132"/>
        <end position="156"/>
    </location>
</feature>
<evidence type="ECO:0000313" key="8">
    <source>
        <dbReference type="Proteomes" id="UP001175001"/>
    </source>
</evidence>
<keyword evidence="3" id="KW-0805">Transcription regulation</keyword>
<gene>
    <name evidence="7" type="ORF">DIS24_g2072</name>
</gene>
<evidence type="ECO:0000313" key="7">
    <source>
        <dbReference type="EMBL" id="KAK0662391.1"/>
    </source>
</evidence>